<sequence length="224" mass="24562">MGSTESKVVGTRMAQSELANINLPNKFGLWYKGKAHIRLIIGEDKNSITHIITLPDGWHGDLIFYNGPTNESNPMAVVTYGSKMGWHDKIRLAAQPGRRPIEEEIRARGNGMSMIYAFTVAIDTTSLPDRFEWRSSRSDEVKELGEGSFGYKLVRLGQEGEEEIVAVAGNAKWTKSWTKAGAFQFRGRGATGELGEAWAVMAVVSFVRIVQRNMQAAVAAAGAA</sequence>
<accession>A0A9Q8QM46</accession>
<gene>
    <name evidence="1" type="ORF">JDV02_007040</name>
</gene>
<evidence type="ECO:0000313" key="1">
    <source>
        <dbReference type="EMBL" id="UNI21007.1"/>
    </source>
</evidence>
<dbReference type="GeneID" id="72068989"/>
<dbReference type="Proteomes" id="UP000829364">
    <property type="component" value="Chromosome 6"/>
</dbReference>
<protein>
    <submittedName>
        <fullName evidence="1">Uncharacterized protein</fullName>
    </submittedName>
</protein>
<dbReference type="RefSeq" id="XP_047844488.1">
    <property type="nucleotide sequence ID" value="XM_047988492.1"/>
</dbReference>
<name>A0A9Q8QM46_9HYPO</name>
<evidence type="ECO:0000313" key="2">
    <source>
        <dbReference type="Proteomes" id="UP000829364"/>
    </source>
</evidence>
<dbReference type="KEGG" id="ptkz:JDV02_007040"/>
<organism evidence="1 2">
    <name type="scientific">Purpureocillium takamizusanense</name>
    <dbReference type="NCBI Taxonomy" id="2060973"/>
    <lineage>
        <taxon>Eukaryota</taxon>
        <taxon>Fungi</taxon>
        <taxon>Dikarya</taxon>
        <taxon>Ascomycota</taxon>
        <taxon>Pezizomycotina</taxon>
        <taxon>Sordariomycetes</taxon>
        <taxon>Hypocreomycetidae</taxon>
        <taxon>Hypocreales</taxon>
        <taxon>Ophiocordycipitaceae</taxon>
        <taxon>Purpureocillium</taxon>
    </lineage>
</organism>
<reference evidence="1" key="1">
    <citation type="submission" date="2021-11" db="EMBL/GenBank/DDBJ databases">
        <title>Purpureocillium_takamizusanense_genome.</title>
        <authorList>
            <person name="Nguyen N.-H."/>
        </authorList>
    </citation>
    <scope>NUCLEOTIDE SEQUENCE</scope>
    <source>
        <strain evidence="1">PT3</strain>
    </source>
</reference>
<keyword evidence="2" id="KW-1185">Reference proteome</keyword>
<proteinExistence type="predicted"/>
<dbReference type="OrthoDB" id="3431997at2759"/>
<dbReference type="EMBL" id="CP086359">
    <property type="protein sequence ID" value="UNI21007.1"/>
    <property type="molecule type" value="Genomic_DNA"/>
</dbReference>
<dbReference type="AlphaFoldDB" id="A0A9Q8QM46"/>